<evidence type="ECO:0000256" key="1">
    <source>
        <dbReference type="ARBA" id="ARBA00006987"/>
    </source>
</evidence>
<protein>
    <submittedName>
        <fullName evidence="3">Tripartite tricarboxylate transporter substrate binding protein</fullName>
    </submittedName>
</protein>
<dbReference type="CDD" id="cd07012">
    <property type="entry name" value="PBP2_Bug_TTT"/>
    <property type="match status" value="1"/>
</dbReference>
<feature type="chain" id="PRO_5045057480" evidence="2">
    <location>
        <begin position="35"/>
        <end position="333"/>
    </location>
</feature>
<gene>
    <name evidence="3" type="ORF">SM757_24295</name>
</gene>
<dbReference type="PIRSF" id="PIRSF017082">
    <property type="entry name" value="YflP"/>
    <property type="match status" value="1"/>
</dbReference>
<evidence type="ECO:0000313" key="3">
    <source>
        <dbReference type="EMBL" id="MDZ5459704.1"/>
    </source>
</evidence>
<feature type="signal peptide" evidence="2">
    <location>
        <begin position="1"/>
        <end position="34"/>
    </location>
</feature>
<dbReference type="EMBL" id="JAXOJX010000049">
    <property type="protein sequence ID" value="MDZ5459704.1"/>
    <property type="molecule type" value="Genomic_DNA"/>
</dbReference>
<dbReference type="InterPro" id="IPR042100">
    <property type="entry name" value="Bug_dom1"/>
</dbReference>
<comment type="caution">
    <text evidence="3">The sequence shown here is derived from an EMBL/GenBank/DDBJ whole genome shotgun (WGS) entry which is preliminary data.</text>
</comment>
<evidence type="ECO:0000256" key="2">
    <source>
        <dbReference type="SAM" id="SignalP"/>
    </source>
</evidence>
<dbReference type="Gene3D" id="3.40.190.10">
    <property type="entry name" value="Periplasmic binding protein-like II"/>
    <property type="match status" value="1"/>
</dbReference>
<dbReference type="InterPro" id="IPR005064">
    <property type="entry name" value="BUG"/>
</dbReference>
<evidence type="ECO:0000313" key="4">
    <source>
        <dbReference type="Proteomes" id="UP001293718"/>
    </source>
</evidence>
<reference evidence="3 4" key="1">
    <citation type="submission" date="2023-11" db="EMBL/GenBank/DDBJ databases">
        <title>Draft genome of Azohydromonas lata strain H1 (DSM1123), a polyhydroxyalkanoate producer.</title>
        <authorList>
            <person name="Traversa D."/>
            <person name="D'Addabbo P."/>
            <person name="Pazzani C."/>
            <person name="Manzari C."/>
            <person name="Chiara M."/>
            <person name="Scrascia M."/>
        </authorList>
    </citation>
    <scope>NUCLEOTIDE SEQUENCE [LARGE SCALE GENOMIC DNA]</scope>
    <source>
        <strain evidence="3 4">H1</strain>
    </source>
</reference>
<dbReference type="PANTHER" id="PTHR42928:SF5">
    <property type="entry name" value="BLR1237 PROTEIN"/>
    <property type="match status" value="1"/>
</dbReference>
<keyword evidence="4" id="KW-1185">Reference proteome</keyword>
<dbReference type="RefSeq" id="WP_322467373.1">
    <property type="nucleotide sequence ID" value="NZ_JAXOJX010000049.1"/>
</dbReference>
<dbReference type="Gene3D" id="3.40.190.150">
    <property type="entry name" value="Bordetella uptake gene, domain 1"/>
    <property type="match status" value="1"/>
</dbReference>
<dbReference type="PANTHER" id="PTHR42928">
    <property type="entry name" value="TRICARBOXYLATE-BINDING PROTEIN"/>
    <property type="match status" value="1"/>
</dbReference>
<proteinExistence type="inferred from homology"/>
<comment type="similarity">
    <text evidence="1">Belongs to the UPF0065 (bug) family.</text>
</comment>
<name>A0ABU5ILI0_9BURK</name>
<dbReference type="Pfam" id="PF03401">
    <property type="entry name" value="TctC"/>
    <property type="match status" value="1"/>
</dbReference>
<accession>A0ABU5ILI0</accession>
<sequence>MNGSLKTLSPTLRNTALGLCAMAGLLTATPVVRAEDYPSKPVRVVVPWPAGAITDALARRLSEQVGSQLGQPFIVDNRPGASGSIGTSFAAKSAADGYTLMVASSDTHAINPIYYTKLPYATADFADVTGLAKFSYIIAVGKHVPANSLREFVALAKAQPGKYSYASWGNGSLAHLGTELFKSAAGIDLLHVPFQGTAPGVTALISSTVDLMIMPAGTAEHQRKAGKLKILAVAGPMRSSVVADVPTTAETGYPSVIVQQWFGLVVPKGSQDGVRSRLAAAFSRALTQKDTAEWIASEGGEPLPLNGEQFKAFAQSESQRWRKVIADARIDLQ</sequence>
<dbReference type="Proteomes" id="UP001293718">
    <property type="component" value="Unassembled WGS sequence"/>
</dbReference>
<keyword evidence="2" id="KW-0732">Signal</keyword>
<organism evidence="3 4">
    <name type="scientific">Azohydromonas lata</name>
    <dbReference type="NCBI Taxonomy" id="45677"/>
    <lineage>
        <taxon>Bacteria</taxon>
        <taxon>Pseudomonadati</taxon>
        <taxon>Pseudomonadota</taxon>
        <taxon>Betaproteobacteria</taxon>
        <taxon>Burkholderiales</taxon>
        <taxon>Sphaerotilaceae</taxon>
        <taxon>Azohydromonas</taxon>
    </lineage>
</organism>
<dbReference type="SUPFAM" id="SSF53850">
    <property type="entry name" value="Periplasmic binding protein-like II"/>
    <property type="match status" value="1"/>
</dbReference>